<keyword evidence="2" id="KW-1185">Reference proteome</keyword>
<proteinExistence type="predicted"/>
<protein>
    <submittedName>
        <fullName evidence="1">Uncharacterized protein</fullName>
    </submittedName>
</protein>
<evidence type="ECO:0000313" key="2">
    <source>
        <dbReference type="Proteomes" id="UP000001409"/>
    </source>
</evidence>
<reference evidence="1 2" key="1">
    <citation type="journal article" date="2003" name="Genome Res.">
        <title>Comparative complete genome sequence analysis of the amino acid replacements responsible for the thermostability of Corynebacterium efficiens.</title>
        <authorList>
            <person name="Nishio Y."/>
            <person name="Nakamura Y."/>
            <person name="Kawarabayasi Y."/>
            <person name="Usuda Y."/>
            <person name="Kimura E."/>
            <person name="Sugimoto S."/>
            <person name="Matsui K."/>
            <person name="Yamagishi A."/>
            <person name="Kikuchi H."/>
            <person name="Ikeo K."/>
            <person name="Gojobori T."/>
        </authorList>
    </citation>
    <scope>NUCLEOTIDE SEQUENCE [LARGE SCALE GENOMIC DNA]</scope>
    <source>
        <strain evidence="2">DSM 44549 / YS-314 / AJ 12310 / JCM 11189 / NBRC 100395</strain>
    </source>
</reference>
<accession>Q8FQA2</accession>
<dbReference type="KEGG" id="cef:CE1219"/>
<dbReference type="EMBL" id="BA000035">
    <property type="protein sequence ID" value="BAC18029.1"/>
    <property type="molecule type" value="Genomic_DNA"/>
</dbReference>
<dbReference type="AlphaFoldDB" id="Q8FQA2"/>
<dbReference type="Proteomes" id="UP000001409">
    <property type="component" value="Chromosome"/>
</dbReference>
<evidence type="ECO:0000313" key="1">
    <source>
        <dbReference type="EMBL" id="BAC18029.1"/>
    </source>
</evidence>
<name>Q8FQA2_COREF</name>
<sequence length="311" mass="35636">MSVKEKAAPGDLIFQWMCALQQGSFSQIATAFRWLLPSHGEILGRKQVNYWFAALEALGHCQIDWHERTWEINSARIFRVPHSNGVFGLAGYRVPNWKSVLRGLKIDLIEMDLEYVSGLPLPTTLLVQLTGKEEIENLRRETGAKLLGTAAITMSEGLRFTNRAIEEASDPPAYNSEIDRFNATRNFKWDRVSTPVSLLESGFYRVVQYGQPLYWTRKEDSWVRTTLPEGQFREFRRLGVDPFAVEFNKHRENNCEVSLANSVHLPKIHEQILVFCSGRLPVFNSKARGEKTYSNVPTRVFTNVMLNLLNN</sequence>
<organism evidence="1 2">
    <name type="scientific">Corynebacterium efficiens (strain DSM 44549 / YS-314 / AJ 12310 / JCM 11189 / NBRC 100395)</name>
    <dbReference type="NCBI Taxonomy" id="196164"/>
    <lineage>
        <taxon>Bacteria</taxon>
        <taxon>Bacillati</taxon>
        <taxon>Actinomycetota</taxon>
        <taxon>Actinomycetes</taxon>
        <taxon>Mycobacteriales</taxon>
        <taxon>Corynebacteriaceae</taxon>
        <taxon>Corynebacterium</taxon>
    </lineage>
</organism>
<dbReference type="RefSeq" id="WP_011075349.1">
    <property type="nucleotide sequence ID" value="NC_004369.1"/>
</dbReference>
<dbReference type="eggNOG" id="ENOG5032XPE">
    <property type="taxonomic scope" value="Bacteria"/>
</dbReference>
<dbReference type="HOGENOM" id="CLU_882544_0_0_11"/>